<reference evidence="1" key="2">
    <citation type="submission" date="2015-06" db="UniProtKB">
        <authorList>
            <consortium name="EnsemblMetazoa"/>
        </authorList>
    </citation>
    <scope>IDENTIFICATION</scope>
</reference>
<proteinExistence type="predicted"/>
<keyword evidence="2" id="KW-1185">Reference proteome</keyword>
<name>T1JPX2_TETUR</name>
<dbReference type="Proteomes" id="UP000015104">
    <property type="component" value="Unassembled WGS sequence"/>
</dbReference>
<evidence type="ECO:0000313" key="2">
    <source>
        <dbReference type="Proteomes" id="UP000015104"/>
    </source>
</evidence>
<dbReference type="AlphaFoldDB" id="T1JPX2"/>
<reference evidence="2" key="1">
    <citation type="submission" date="2011-08" db="EMBL/GenBank/DDBJ databases">
        <authorList>
            <person name="Rombauts S."/>
        </authorList>
    </citation>
    <scope>NUCLEOTIDE SEQUENCE</scope>
    <source>
        <strain evidence="2">London</strain>
    </source>
</reference>
<accession>T1JPX2</accession>
<evidence type="ECO:0000313" key="1">
    <source>
        <dbReference type="EnsemblMetazoa" id="tetur01g01130.1"/>
    </source>
</evidence>
<dbReference type="HOGENOM" id="CLU_3392767_0_0_1"/>
<dbReference type="EMBL" id="CAEY01000434">
    <property type="status" value="NOT_ANNOTATED_CDS"/>
    <property type="molecule type" value="Genomic_DNA"/>
</dbReference>
<protein>
    <submittedName>
        <fullName evidence="1">Uncharacterized protein</fullName>
    </submittedName>
</protein>
<sequence>MRKVYVDRYQSNETICYLLTGKVVKKRLGTKL</sequence>
<dbReference type="EnsemblMetazoa" id="tetur01g01130.1">
    <property type="protein sequence ID" value="tetur01g01130.1"/>
    <property type="gene ID" value="tetur01g01130"/>
</dbReference>
<organism evidence="1 2">
    <name type="scientific">Tetranychus urticae</name>
    <name type="common">Two-spotted spider mite</name>
    <dbReference type="NCBI Taxonomy" id="32264"/>
    <lineage>
        <taxon>Eukaryota</taxon>
        <taxon>Metazoa</taxon>
        <taxon>Ecdysozoa</taxon>
        <taxon>Arthropoda</taxon>
        <taxon>Chelicerata</taxon>
        <taxon>Arachnida</taxon>
        <taxon>Acari</taxon>
        <taxon>Acariformes</taxon>
        <taxon>Trombidiformes</taxon>
        <taxon>Prostigmata</taxon>
        <taxon>Eleutherengona</taxon>
        <taxon>Raphignathae</taxon>
        <taxon>Tetranychoidea</taxon>
        <taxon>Tetranychidae</taxon>
        <taxon>Tetranychus</taxon>
    </lineage>
</organism>